<dbReference type="EMBL" id="JBHTKI010000003">
    <property type="protein sequence ID" value="MFD1030197.1"/>
    <property type="molecule type" value="Genomic_DNA"/>
</dbReference>
<dbReference type="InterPro" id="IPR036866">
    <property type="entry name" value="RibonucZ/Hydroxyglut_hydro"/>
</dbReference>
<reference evidence="3" key="1">
    <citation type="journal article" date="2019" name="Int. J. Syst. Evol. Microbiol.">
        <title>The Global Catalogue of Microorganisms (GCM) 10K type strain sequencing project: providing services to taxonomists for standard genome sequencing and annotation.</title>
        <authorList>
            <consortium name="The Broad Institute Genomics Platform"/>
            <consortium name="The Broad Institute Genome Sequencing Center for Infectious Disease"/>
            <person name="Wu L."/>
            <person name="Ma J."/>
        </authorList>
    </citation>
    <scope>NUCLEOTIDE SEQUENCE [LARGE SCALE GENOMIC DNA]</scope>
    <source>
        <strain evidence="3">CCUG 56756</strain>
    </source>
</reference>
<gene>
    <name evidence="2" type="ORF">ACFQ1X_01935</name>
</gene>
<feature type="domain" description="Metallo-beta-lactamase" evidence="1">
    <location>
        <begin position="20"/>
        <end position="212"/>
    </location>
</feature>
<organism evidence="2 3">
    <name type="scientific">Metaplanococcus flavidus</name>
    <dbReference type="NCBI Taxonomy" id="569883"/>
    <lineage>
        <taxon>Bacteria</taxon>
        <taxon>Bacillati</taxon>
        <taxon>Bacillota</taxon>
        <taxon>Bacilli</taxon>
        <taxon>Bacillales</taxon>
        <taxon>Caryophanaceae</taxon>
        <taxon>Metaplanococcus</taxon>
    </lineage>
</organism>
<dbReference type="Gene3D" id="3.60.15.10">
    <property type="entry name" value="Ribonuclease Z/Hydroxyacylglutathione hydrolase-like"/>
    <property type="match status" value="1"/>
</dbReference>
<accession>A0ABW3LAH0</accession>
<dbReference type="InterPro" id="IPR050855">
    <property type="entry name" value="NDM-1-like"/>
</dbReference>
<dbReference type="PANTHER" id="PTHR42951">
    <property type="entry name" value="METALLO-BETA-LACTAMASE DOMAIN-CONTAINING"/>
    <property type="match status" value="1"/>
</dbReference>
<evidence type="ECO:0000259" key="1">
    <source>
        <dbReference type="SMART" id="SM00849"/>
    </source>
</evidence>
<comment type="caution">
    <text evidence="2">The sequence shown here is derived from an EMBL/GenBank/DDBJ whole genome shotgun (WGS) entry which is preliminary data.</text>
</comment>
<dbReference type="CDD" id="cd07721">
    <property type="entry name" value="yflN-like_MBL-fold"/>
    <property type="match status" value="1"/>
</dbReference>
<sequence>MKMVSSRTVHQISFMPRFFPVNCYLVEEDSGLTLIDTAMPYSTKKILLAARKIGKPITNVILTHAHSDHVGSLDALKEALPDLRVSISGRDSRLLAGDRSLLATEPATPIRGGVPKGIKTTPNILLAEGDRIGSLEVIATPGHTPGSISLLDKRNGVLVAGDALQTRGGIAVAGVMKPLFPFPALATWNKEEALRSVLKLRALNPVLLAVGHGKMLENPGQQMDRAIEEAKRQLN</sequence>
<dbReference type="RefSeq" id="WP_144840444.1">
    <property type="nucleotide sequence ID" value="NZ_JBHTKI010000003.1"/>
</dbReference>
<dbReference type="SMART" id="SM00849">
    <property type="entry name" value="Lactamase_B"/>
    <property type="match status" value="1"/>
</dbReference>
<name>A0ABW3LAH0_9BACL</name>
<dbReference type="Pfam" id="PF00753">
    <property type="entry name" value="Lactamase_B"/>
    <property type="match status" value="1"/>
</dbReference>
<keyword evidence="3" id="KW-1185">Reference proteome</keyword>
<dbReference type="InterPro" id="IPR001279">
    <property type="entry name" value="Metallo-B-lactamas"/>
</dbReference>
<evidence type="ECO:0000313" key="3">
    <source>
        <dbReference type="Proteomes" id="UP001597109"/>
    </source>
</evidence>
<protein>
    <submittedName>
        <fullName evidence="2">MBL fold metallo-hydrolase</fullName>
    </submittedName>
</protein>
<dbReference type="Proteomes" id="UP001597109">
    <property type="component" value="Unassembled WGS sequence"/>
</dbReference>
<proteinExistence type="predicted"/>
<evidence type="ECO:0000313" key="2">
    <source>
        <dbReference type="EMBL" id="MFD1030197.1"/>
    </source>
</evidence>
<dbReference type="SUPFAM" id="SSF56281">
    <property type="entry name" value="Metallo-hydrolase/oxidoreductase"/>
    <property type="match status" value="1"/>
</dbReference>
<dbReference type="PANTHER" id="PTHR42951:SF9">
    <property type="entry name" value="METAL-DEPENDENT HYDROLASE"/>
    <property type="match status" value="1"/>
</dbReference>